<evidence type="ECO:0000313" key="2">
    <source>
        <dbReference type="EMBL" id="KZV85434.1"/>
    </source>
</evidence>
<dbReference type="Proteomes" id="UP000077266">
    <property type="component" value="Unassembled WGS sequence"/>
</dbReference>
<proteinExistence type="predicted"/>
<accession>A0A165DV66</accession>
<gene>
    <name evidence="2" type="ORF">EXIGLDRAFT_256737</name>
</gene>
<dbReference type="AlphaFoldDB" id="A0A165DV66"/>
<dbReference type="InParanoid" id="A0A165DV66"/>
<sequence length="368" mass="40508">MGLDDVSLSIAVTLTENALRLAKEPLVNAVNATGRLAFDITISGIESERAFIGTLFDGKGEKQFRGRFSGMARKTRGANKPEPSPDGRSLQELIAISSLQRGANIVTPNPEEKQGSVDLAQNEANRLFGRIMLGSVPKDVQDKLYPNVIKLDAEEIKVQEMGKEFFKRAGIHYLMKQLAQSPDIKPELKGKVNVPACEIFLTVCGSLKKPAGDAHDPVTAYGWDREKDKVILAQLQGEYQRVVLECYKLGYRRVVTAFHPFLAQAKYWYQRYAKYVLTPQHTNEFKNRVVAKGETGATLYSLQVKLTLLKEAANGDIGDAKDVATILAELQGSAGMGFIEQVGWDATTQQEVLEASDPLICFSAMALP</sequence>
<feature type="region of interest" description="Disordered" evidence="1">
    <location>
        <begin position="69"/>
        <end position="88"/>
    </location>
</feature>
<reference evidence="2 3" key="1">
    <citation type="journal article" date="2016" name="Mol. Biol. Evol.">
        <title>Comparative Genomics of Early-Diverging Mushroom-Forming Fungi Provides Insights into the Origins of Lignocellulose Decay Capabilities.</title>
        <authorList>
            <person name="Nagy L.G."/>
            <person name="Riley R."/>
            <person name="Tritt A."/>
            <person name="Adam C."/>
            <person name="Daum C."/>
            <person name="Floudas D."/>
            <person name="Sun H."/>
            <person name="Yadav J.S."/>
            <person name="Pangilinan J."/>
            <person name="Larsson K.H."/>
            <person name="Matsuura K."/>
            <person name="Barry K."/>
            <person name="Labutti K."/>
            <person name="Kuo R."/>
            <person name="Ohm R.A."/>
            <person name="Bhattacharya S.S."/>
            <person name="Shirouzu T."/>
            <person name="Yoshinaga Y."/>
            <person name="Martin F.M."/>
            <person name="Grigoriev I.V."/>
            <person name="Hibbett D.S."/>
        </authorList>
    </citation>
    <scope>NUCLEOTIDE SEQUENCE [LARGE SCALE GENOMIC DNA]</scope>
    <source>
        <strain evidence="2 3">HHB12029</strain>
    </source>
</reference>
<name>A0A165DV66_EXIGL</name>
<protein>
    <submittedName>
        <fullName evidence="2">Uncharacterized protein</fullName>
    </submittedName>
</protein>
<evidence type="ECO:0000256" key="1">
    <source>
        <dbReference type="SAM" id="MobiDB-lite"/>
    </source>
</evidence>
<organism evidence="2 3">
    <name type="scientific">Exidia glandulosa HHB12029</name>
    <dbReference type="NCBI Taxonomy" id="1314781"/>
    <lineage>
        <taxon>Eukaryota</taxon>
        <taxon>Fungi</taxon>
        <taxon>Dikarya</taxon>
        <taxon>Basidiomycota</taxon>
        <taxon>Agaricomycotina</taxon>
        <taxon>Agaricomycetes</taxon>
        <taxon>Auriculariales</taxon>
        <taxon>Exidiaceae</taxon>
        <taxon>Exidia</taxon>
    </lineage>
</organism>
<dbReference type="EMBL" id="KV426189">
    <property type="protein sequence ID" value="KZV85434.1"/>
    <property type="molecule type" value="Genomic_DNA"/>
</dbReference>
<keyword evidence="3" id="KW-1185">Reference proteome</keyword>
<evidence type="ECO:0000313" key="3">
    <source>
        <dbReference type="Proteomes" id="UP000077266"/>
    </source>
</evidence>
<dbReference type="OrthoDB" id="3251431at2759"/>